<dbReference type="InterPro" id="IPR050260">
    <property type="entry name" value="FAD-bd_OxRdtase"/>
</dbReference>
<dbReference type="PANTHER" id="PTHR43429:SF1">
    <property type="entry name" value="NAD(P)H SULFUR OXIDOREDUCTASE (COA-DEPENDENT)"/>
    <property type="match status" value="1"/>
</dbReference>
<dbReference type="InterPro" id="IPR036188">
    <property type="entry name" value="FAD/NAD-bd_sf"/>
</dbReference>
<dbReference type="RefSeq" id="WP_012869104.1">
    <property type="nucleotide sequence ID" value="NC_013522.1"/>
</dbReference>
<dbReference type="Gene3D" id="3.50.50.60">
    <property type="entry name" value="FAD/NAD(P)-binding domain"/>
    <property type="match status" value="2"/>
</dbReference>
<dbReference type="EnsemblBacteria" id="ACZ18588">
    <property type="protein sequence ID" value="ACZ18588"/>
    <property type="gene ID" value="Taci_0351"/>
</dbReference>
<keyword evidence="6" id="KW-0676">Redox-active center</keyword>
<accession>D1B8I5</accession>
<gene>
    <name evidence="9" type="ordered locus">Taci_0351</name>
</gene>
<keyword evidence="5" id="KW-0560">Oxidoreductase</keyword>
<comment type="similarity">
    <text evidence="2">Belongs to the class-III pyridine nucleotide-disulfide oxidoreductase family.</text>
</comment>
<dbReference type="SUPFAM" id="SSF51905">
    <property type="entry name" value="FAD/NAD(P)-binding domain"/>
    <property type="match status" value="2"/>
</dbReference>
<keyword evidence="10" id="KW-1185">Reference proteome</keyword>
<proteinExistence type="inferred from homology"/>
<dbReference type="STRING" id="525903.Taci_0351"/>
<sequence>MAKRRVLIVGADAAGMSAASQLRRLDRDVEILAFERGSYTSYSACGIPYLVAGLIKDPRRLISRTPEEFASSGIEVRTLSEVVQVDPEARRVTVQHRGGTYQEDYDQLLIATGAKPLRPQVEGIDSPGVFGVNTLDSGIELMRAVEDRRPRRAVIIGGGYIGLEVAEALNCHRGIQVTVVERARTVMGTLDPDMGELVGKALEDVGIQLRAQEALSSVESSGGWVKGVWTDRGFIEADLVVLGLGVVPNSDLAERSRIPLGVRNSIQVDLTMRTAVDGVWAAGDCAQNYHMLTKRPFYVAMGTSANKMGRVAGMNLAGRHQEFQGVLGTAVCKICKYEVGRTGLSEREAAELGLDFVAASAADETRAGYYPGSGDITVKLLALRGSGAIVGGQIVGIEGAAKRIDVIATAIRGGLTAEDLVAMDLSYAPPFSPVWDPVQVAARVLLKHL</sequence>
<feature type="domain" description="FAD/NAD(P)-binding" evidence="8">
    <location>
        <begin position="5"/>
        <end position="293"/>
    </location>
</feature>
<keyword evidence="4" id="KW-0274">FAD</keyword>
<dbReference type="Pfam" id="PF02852">
    <property type="entry name" value="Pyr_redox_dim"/>
    <property type="match status" value="1"/>
</dbReference>
<dbReference type="GO" id="GO:0016491">
    <property type="term" value="F:oxidoreductase activity"/>
    <property type="evidence" value="ECO:0007669"/>
    <property type="project" value="UniProtKB-KW"/>
</dbReference>
<dbReference type="Proteomes" id="UP000002030">
    <property type="component" value="Chromosome"/>
</dbReference>
<dbReference type="InterPro" id="IPR004099">
    <property type="entry name" value="Pyr_nucl-diS_OxRdtase_dimer"/>
</dbReference>
<dbReference type="HOGENOM" id="CLU_003291_1_3_0"/>
<evidence type="ECO:0000259" key="7">
    <source>
        <dbReference type="Pfam" id="PF02852"/>
    </source>
</evidence>
<dbReference type="eggNOG" id="COG0446">
    <property type="taxonomic scope" value="Bacteria"/>
</dbReference>
<evidence type="ECO:0000313" key="9">
    <source>
        <dbReference type="EMBL" id="ACZ18588.1"/>
    </source>
</evidence>
<dbReference type="SUPFAM" id="SSF55424">
    <property type="entry name" value="FAD/NAD-linked reductases, dimerisation (C-terminal) domain"/>
    <property type="match status" value="1"/>
</dbReference>
<protein>
    <submittedName>
        <fullName evidence="9">Pyridine nucleotide-disulphide oxidoreductase dimerization region</fullName>
    </submittedName>
</protein>
<evidence type="ECO:0000256" key="3">
    <source>
        <dbReference type="ARBA" id="ARBA00022630"/>
    </source>
</evidence>
<dbReference type="PRINTS" id="PR00368">
    <property type="entry name" value="FADPNR"/>
</dbReference>
<comment type="cofactor">
    <cofactor evidence="1">
        <name>FAD</name>
        <dbReference type="ChEBI" id="CHEBI:57692"/>
    </cofactor>
</comment>
<dbReference type="Pfam" id="PF07992">
    <property type="entry name" value="Pyr_redox_2"/>
    <property type="match status" value="1"/>
</dbReference>
<dbReference type="PRINTS" id="PR00469">
    <property type="entry name" value="PNDRDTASEII"/>
</dbReference>
<evidence type="ECO:0000256" key="2">
    <source>
        <dbReference type="ARBA" id="ARBA00009130"/>
    </source>
</evidence>
<name>D1B8I5_THEAS</name>
<evidence type="ECO:0000256" key="5">
    <source>
        <dbReference type="ARBA" id="ARBA00023002"/>
    </source>
</evidence>
<dbReference type="InterPro" id="IPR023753">
    <property type="entry name" value="FAD/NAD-binding_dom"/>
</dbReference>
<dbReference type="AlphaFoldDB" id="D1B8I5"/>
<organism evidence="9 10">
    <name type="scientific">Thermanaerovibrio acidaminovorans (strain ATCC 49978 / DSM 6589 / Su883)</name>
    <name type="common">Selenomonas acidaminovorans</name>
    <dbReference type="NCBI Taxonomy" id="525903"/>
    <lineage>
        <taxon>Bacteria</taxon>
        <taxon>Thermotogati</taxon>
        <taxon>Synergistota</taxon>
        <taxon>Synergistia</taxon>
        <taxon>Synergistales</taxon>
        <taxon>Synergistaceae</taxon>
        <taxon>Thermanaerovibrio</taxon>
    </lineage>
</organism>
<evidence type="ECO:0000313" key="10">
    <source>
        <dbReference type="Proteomes" id="UP000002030"/>
    </source>
</evidence>
<evidence type="ECO:0000256" key="6">
    <source>
        <dbReference type="ARBA" id="ARBA00023284"/>
    </source>
</evidence>
<evidence type="ECO:0000259" key="8">
    <source>
        <dbReference type="Pfam" id="PF07992"/>
    </source>
</evidence>
<feature type="domain" description="Pyridine nucleotide-disulphide oxidoreductase dimerisation" evidence="7">
    <location>
        <begin position="330"/>
        <end position="434"/>
    </location>
</feature>
<dbReference type="PATRIC" id="fig|525903.6.peg.355"/>
<dbReference type="EMBL" id="CP001818">
    <property type="protein sequence ID" value="ACZ18588.1"/>
    <property type="molecule type" value="Genomic_DNA"/>
</dbReference>
<reference evidence="9 10" key="1">
    <citation type="journal article" date="2009" name="Stand. Genomic Sci.">
        <title>Complete genome sequence of Thermanaerovibrio acidaminovorans type strain (Su883).</title>
        <authorList>
            <person name="Chovatia M."/>
            <person name="Sikorski J."/>
            <person name="Schroder M."/>
            <person name="Lapidus A."/>
            <person name="Nolan M."/>
            <person name="Tice H."/>
            <person name="Glavina Del Rio T."/>
            <person name="Copeland A."/>
            <person name="Cheng J.F."/>
            <person name="Lucas S."/>
            <person name="Chen F."/>
            <person name="Bruce D."/>
            <person name="Goodwin L."/>
            <person name="Pitluck S."/>
            <person name="Ivanova N."/>
            <person name="Mavromatis K."/>
            <person name="Ovchinnikova G."/>
            <person name="Pati A."/>
            <person name="Chen A."/>
            <person name="Palaniappan K."/>
            <person name="Land M."/>
            <person name="Hauser L."/>
            <person name="Chang Y.J."/>
            <person name="Jeffries C.D."/>
            <person name="Chain P."/>
            <person name="Saunders E."/>
            <person name="Detter J.C."/>
            <person name="Brettin T."/>
            <person name="Rohde M."/>
            <person name="Goker M."/>
            <person name="Spring S."/>
            <person name="Bristow J."/>
            <person name="Markowitz V."/>
            <person name="Hugenholtz P."/>
            <person name="Kyrpides N.C."/>
            <person name="Klenk H.P."/>
            <person name="Eisen J.A."/>
        </authorList>
    </citation>
    <scope>NUCLEOTIDE SEQUENCE [LARGE SCALE GENOMIC DNA]</scope>
    <source>
        <strain evidence="10">ATCC 49978 / DSM 6589 / Su883</strain>
    </source>
</reference>
<dbReference type="InterPro" id="IPR016156">
    <property type="entry name" value="FAD/NAD-linked_Rdtase_dimer_sf"/>
</dbReference>
<dbReference type="PANTHER" id="PTHR43429">
    <property type="entry name" value="PYRIDINE NUCLEOTIDE-DISULFIDE OXIDOREDUCTASE DOMAIN-CONTAINING"/>
    <property type="match status" value="1"/>
</dbReference>
<keyword evidence="3" id="KW-0285">Flavoprotein</keyword>
<dbReference type="KEGG" id="tai:Taci_0351"/>
<evidence type="ECO:0000256" key="4">
    <source>
        <dbReference type="ARBA" id="ARBA00022827"/>
    </source>
</evidence>
<evidence type="ECO:0000256" key="1">
    <source>
        <dbReference type="ARBA" id="ARBA00001974"/>
    </source>
</evidence>
<dbReference type="OrthoDB" id="9802028at2"/>